<keyword evidence="1" id="KW-0694">RNA-binding</keyword>
<keyword evidence="1" id="KW-0949">S-adenosyl-L-methionine</keyword>
<gene>
    <name evidence="1" type="primary">rlmJ</name>
    <name evidence="2" type="ORF">BD293_1759</name>
</gene>
<feature type="active site" description="Proton acceptor" evidence="1">
    <location>
        <position position="169"/>
    </location>
</feature>
<dbReference type="GO" id="GO:0003723">
    <property type="term" value="F:RNA binding"/>
    <property type="evidence" value="ECO:0007669"/>
    <property type="project" value="UniProtKB-UniRule"/>
</dbReference>
<dbReference type="EC" id="2.1.1.266" evidence="1"/>
<dbReference type="SUPFAM" id="SSF53335">
    <property type="entry name" value="S-adenosyl-L-methionine-dependent methyltransferases"/>
    <property type="match status" value="1"/>
</dbReference>
<dbReference type="PANTHER" id="PTHR37426">
    <property type="entry name" value="RIBOSOMAL RNA LARGE SUBUNIT METHYLTRANSFERASE J"/>
    <property type="match status" value="1"/>
</dbReference>
<dbReference type="InterPro" id="IPR002052">
    <property type="entry name" value="DNA_methylase_N6_adenine_CS"/>
</dbReference>
<feature type="binding site" evidence="1">
    <location>
        <position position="169"/>
    </location>
    <ligand>
        <name>S-adenosyl-L-methionine</name>
        <dbReference type="ChEBI" id="CHEBI:59789"/>
    </ligand>
</feature>
<organism evidence="2 3">
    <name type="scientific">Roseinatronobacter monicus</name>
    <dbReference type="NCBI Taxonomy" id="393481"/>
    <lineage>
        <taxon>Bacteria</taxon>
        <taxon>Pseudomonadati</taxon>
        <taxon>Pseudomonadota</taxon>
        <taxon>Alphaproteobacteria</taxon>
        <taxon>Rhodobacterales</taxon>
        <taxon>Paracoccaceae</taxon>
        <taxon>Roseinatronobacter</taxon>
    </lineage>
</organism>
<dbReference type="GO" id="GO:0036307">
    <property type="term" value="F:23S rRNA (adenine(2030)-N(6))-methyltransferase activity"/>
    <property type="evidence" value="ECO:0007669"/>
    <property type="project" value="UniProtKB-UniRule"/>
</dbReference>
<feature type="binding site" evidence="1">
    <location>
        <position position="106"/>
    </location>
    <ligand>
        <name>S-adenosyl-L-methionine</name>
        <dbReference type="ChEBI" id="CHEBI:59789"/>
    </ligand>
</feature>
<feature type="binding site" evidence="1">
    <location>
        <position position="51"/>
    </location>
    <ligand>
        <name>S-adenosyl-L-methionine</name>
        <dbReference type="ChEBI" id="CHEBI:59789"/>
    </ligand>
</feature>
<evidence type="ECO:0000313" key="2">
    <source>
        <dbReference type="EMBL" id="TQM93134.1"/>
    </source>
</evidence>
<dbReference type="PROSITE" id="PS00092">
    <property type="entry name" value="N6_MTASE"/>
    <property type="match status" value="1"/>
</dbReference>
<comment type="subunit">
    <text evidence="1">Monomer.</text>
</comment>
<protein>
    <recommendedName>
        <fullName evidence="1">Ribosomal RNA large subunit methyltransferase J</fullName>
        <ecNumber evidence="1">2.1.1.266</ecNumber>
    </recommendedName>
    <alternativeName>
        <fullName evidence="1">23S rRNA (adenine(2030)-N6)-methyltransferase</fullName>
    </alternativeName>
    <alternativeName>
        <fullName evidence="1">23S rRNA m6A2030 methyltransferase</fullName>
    </alternativeName>
</protein>
<dbReference type="HAMAP" id="MF_00934">
    <property type="entry name" value="23SrRNA_methyltr_J"/>
    <property type="match status" value="1"/>
</dbReference>
<dbReference type="InterPro" id="IPR029063">
    <property type="entry name" value="SAM-dependent_MTases_sf"/>
</dbReference>
<comment type="catalytic activity">
    <reaction evidence="1">
        <text>adenosine(2030) in 23S rRNA + S-adenosyl-L-methionine = N(6)-methyladenosine(2030) in 23S rRNA + S-adenosyl-L-homocysteine + H(+)</text>
        <dbReference type="Rhea" id="RHEA:43736"/>
        <dbReference type="Rhea" id="RHEA-COMP:10668"/>
        <dbReference type="Rhea" id="RHEA-COMP:10669"/>
        <dbReference type="ChEBI" id="CHEBI:15378"/>
        <dbReference type="ChEBI" id="CHEBI:57856"/>
        <dbReference type="ChEBI" id="CHEBI:59789"/>
        <dbReference type="ChEBI" id="CHEBI:74411"/>
        <dbReference type="ChEBI" id="CHEBI:74449"/>
        <dbReference type="EC" id="2.1.1.266"/>
    </reaction>
</comment>
<dbReference type="InterPro" id="IPR007473">
    <property type="entry name" value="RlmJ"/>
</dbReference>
<dbReference type="GO" id="GO:0005829">
    <property type="term" value="C:cytosol"/>
    <property type="evidence" value="ECO:0007669"/>
    <property type="project" value="TreeGrafter"/>
</dbReference>
<keyword evidence="1 2" id="KW-0808">Transferase</keyword>
<evidence type="ECO:0000256" key="1">
    <source>
        <dbReference type="HAMAP-Rule" id="MF_00934"/>
    </source>
</evidence>
<reference evidence="2 3" key="1">
    <citation type="submission" date="2019-06" db="EMBL/GenBank/DDBJ databases">
        <title>Genomic Encyclopedia of Archaeal and Bacterial Type Strains, Phase II (KMG-II): from individual species to whole genera.</title>
        <authorList>
            <person name="Goeker M."/>
        </authorList>
    </citation>
    <scope>NUCLEOTIDE SEQUENCE [LARGE SCALE GENOMIC DNA]</scope>
    <source>
        <strain evidence="2 3">DSM 18423</strain>
    </source>
</reference>
<proteinExistence type="inferred from homology"/>
<name>A0A543KDL7_9RHOB</name>
<comment type="function">
    <text evidence="1">Specifically methylates the adenine in position 2030 of 23S rRNA.</text>
</comment>
<dbReference type="Pfam" id="PF04378">
    <property type="entry name" value="RsmJ"/>
    <property type="match status" value="1"/>
</dbReference>
<dbReference type="Proteomes" id="UP000320582">
    <property type="component" value="Unassembled WGS sequence"/>
</dbReference>
<dbReference type="PANTHER" id="PTHR37426:SF1">
    <property type="entry name" value="RIBOSOMAL RNA LARGE SUBUNIT METHYLTRANSFERASE J"/>
    <property type="match status" value="1"/>
</dbReference>
<feature type="binding site" evidence="1">
    <location>
        <begin position="148"/>
        <end position="149"/>
    </location>
    <ligand>
        <name>S-adenosyl-L-methionine</name>
        <dbReference type="ChEBI" id="CHEBI:59789"/>
    </ligand>
</feature>
<sequence length="269" mass="29441">MRATCHIRAMLSYQHSYHAGNLADVHKHALLAWVLAYLTAKDKPLSYIETHAGRGLYALDAPEARKTGEAAAGILRAEAAFGPDHPYGRVLDAVRARYGDMAYPGSPLIAASLLRAQDSLTFAELHPQEYSALHGALVEYGASVQRRDGFELAQAICPPMPRRGVLMIDPSYEVKADYATLPGFVTQIRRKWNVGILMLWYPVLSAGLHRDMIAEIRTDHPDAAVLETAFPPIREGRGMFGSGLVVINPPWGMVEEGARLDAMIRALGG</sequence>
<keyword evidence="1 2" id="KW-0489">Methyltransferase</keyword>
<keyword evidence="3" id="KW-1185">Reference proteome</keyword>
<comment type="caution">
    <text evidence="2">The sequence shown here is derived from an EMBL/GenBank/DDBJ whole genome shotgun (WGS) entry which is preliminary data.</text>
</comment>
<feature type="binding site" evidence="1">
    <location>
        <position position="28"/>
    </location>
    <ligand>
        <name>S-adenosyl-L-methionine</name>
        <dbReference type="ChEBI" id="CHEBI:59789"/>
    </ligand>
</feature>
<feature type="binding site" evidence="1">
    <location>
        <position position="124"/>
    </location>
    <ligand>
        <name>S-adenosyl-L-methionine</name>
        <dbReference type="ChEBI" id="CHEBI:59789"/>
    </ligand>
</feature>
<dbReference type="Gene3D" id="3.40.50.150">
    <property type="entry name" value="Vaccinia Virus protein VP39"/>
    <property type="match status" value="1"/>
</dbReference>
<evidence type="ECO:0000313" key="3">
    <source>
        <dbReference type="Proteomes" id="UP000320582"/>
    </source>
</evidence>
<dbReference type="GO" id="GO:0070475">
    <property type="term" value="P:rRNA base methylation"/>
    <property type="evidence" value="ECO:0007669"/>
    <property type="project" value="UniProtKB-UniRule"/>
</dbReference>
<keyword evidence="1" id="KW-0698">rRNA processing</keyword>
<feature type="site" description="Interaction with substrate rRNA" evidence="1">
    <location>
        <position position="13"/>
    </location>
</feature>
<dbReference type="AlphaFoldDB" id="A0A543KDL7"/>
<comment type="similarity">
    <text evidence="1">Belongs to the RlmJ family.</text>
</comment>
<dbReference type="EMBL" id="VFPT01000001">
    <property type="protein sequence ID" value="TQM93134.1"/>
    <property type="molecule type" value="Genomic_DNA"/>
</dbReference>
<accession>A0A543KDL7</accession>